<sequence length="275" mass="30111">MEVAREQFSTREFNSVTVRGIAEEAGVDPSLVSYYFGGKSGLLRAAMSLPADPVAAALKEMTPLEGAGSRVFRVIFTLWEETNANHAARVLIHQLLSSEETMYVFRTWIDETVVTPVSKMLGGPDRRLRAASGVGLIIGALLNRYVAGIEPVASASIEDSAAFYSVCLQYLFTPEIFPPDFPSIESSVPPMPASFEKQTLSPSASPASLSSQSPQHPHEPAPPQGLGQSPQQSTPNAHEPEPRQFAQTFRERIPREDLMLPEDPSFPQDPRSWPF</sequence>
<dbReference type="GO" id="GO:0003700">
    <property type="term" value="F:DNA-binding transcription factor activity"/>
    <property type="evidence" value="ECO:0007669"/>
    <property type="project" value="TreeGrafter"/>
</dbReference>
<dbReference type="SUPFAM" id="SSF48498">
    <property type="entry name" value="Tetracyclin repressor-like, C-terminal domain"/>
    <property type="match status" value="1"/>
</dbReference>
<feature type="region of interest" description="Disordered" evidence="3">
    <location>
        <begin position="188"/>
        <end position="275"/>
    </location>
</feature>
<dbReference type="STRING" id="1823756.A4H34_05635"/>
<dbReference type="AlphaFoldDB" id="A0A179B4L2"/>
<dbReference type="InterPro" id="IPR036271">
    <property type="entry name" value="Tet_transcr_reg_TetR-rel_C_sf"/>
</dbReference>
<keyword evidence="1 2" id="KW-0238">DNA-binding</keyword>
<evidence type="ECO:0000313" key="5">
    <source>
        <dbReference type="EMBL" id="OAP86607.1"/>
    </source>
</evidence>
<dbReference type="GO" id="GO:0000976">
    <property type="term" value="F:transcription cis-regulatory region binding"/>
    <property type="evidence" value="ECO:0007669"/>
    <property type="project" value="TreeGrafter"/>
</dbReference>
<dbReference type="InterPro" id="IPR009057">
    <property type="entry name" value="Homeodomain-like_sf"/>
</dbReference>
<dbReference type="SUPFAM" id="SSF46689">
    <property type="entry name" value="Homeodomain-like"/>
    <property type="match status" value="1"/>
</dbReference>
<accession>A0A179B4L2</accession>
<dbReference type="InterPro" id="IPR001647">
    <property type="entry name" value="HTH_TetR"/>
</dbReference>
<feature type="compositionally biased region" description="Low complexity" evidence="3">
    <location>
        <begin position="224"/>
        <end position="233"/>
    </location>
</feature>
<feature type="DNA-binding region" description="H-T-H motif" evidence="2">
    <location>
        <begin position="17"/>
        <end position="36"/>
    </location>
</feature>
<comment type="caution">
    <text evidence="5">The sequence shown here is derived from an EMBL/GenBank/DDBJ whole genome shotgun (WGS) entry which is preliminary data.</text>
</comment>
<evidence type="ECO:0000256" key="3">
    <source>
        <dbReference type="SAM" id="MobiDB-lite"/>
    </source>
</evidence>
<dbReference type="PANTHER" id="PTHR30055">
    <property type="entry name" value="HTH-TYPE TRANSCRIPTIONAL REGULATOR RUTR"/>
    <property type="match status" value="1"/>
</dbReference>
<protein>
    <recommendedName>
        <fullName evidence="4">HTH tetR-type domain-containing protein</fullName>
    </recommendedName>
</protein>
<feature type="compositionally biased region" description="Low complexity" evidence="3">
    <location>
        <begin position="200"/>
        <end position="215"/>
    </location>
</feature>
<dbReference type="InterPro" id="IPR050109">
    <property type="entry name" value="HTH-type_TetR-like_transc_reg"/>
</dbReference>
<feature type="domain" description="HTH tetR-type" evidence="4">
    <location>
        <begin position="1"/>
        <end position="54"/>
    </location>
</feature>
<gene>
    <name evidence="5" type="ORF">A4H34_05635</name>
</gene>
<dbReference type="PROSITE" id="PS50977">
    <property type="entry name" value="HTH_TETR_2"/>
    <property type="match status" value="1"/>
</dbReference>
<dbReference type="EMBL" id="LVZK01000001">
    <property type="protein sequence ID" value="OAP86607.1"/>
    <property type="molecule type" value="Genomic_DNA"/>
</dbReference>
<dbReference type="Pfam" id="PF17920">
    <property type="entry name" value="TetR_C_16"/>
    <property type="match status" value="1"/>
</dbReference>
<evidence type="ECO:0000256" key="2">
    <source>
        <dbReference type="PROSITE-ProRule" id="PRU00335"/>
    </source>
</evidence>
<dbReference type="Gene3D" id="1.10.357.10">
    <property type="entry name" value="Tetracycline Repressor, domain 2"/>
    <property type="match status" value="1"/>
</dbReference>
<reference evidence="5 6" key="1">
    <citation type="submission" date="2016-04" db="EMBL/GenBank/DDBJ databases">
        <title>Peptidophaga gingivicola gen. nov., sp. nov., isolated from human subgingival plaque.</title>
        <authorList>
            <person name="Beall C.J."/>
            <person name="Mokrzan E.M."/>
            <person name="Griffen A.L."/>
            <person name="Leys E.J."/>
        </authorList>
    </citation>
    <scope>NUCLEOTIDE SEQUENCE [LARGE SCALE GENOMIC DNA]</scope>
    <source>
        <strain evidence="5 6">BA112</strain>
    </source>
</reference>
<evidence type="ECO:0000256" key="1">
    <source>
        <dbReference type="ARBA" id="ARBA00023125"/>
    </source>
</evidence>
<keyword evidence="6" id="KW-1185">Reference proteome</keyword>
<dbReference type="Pfam" id="PF00440">
    <property type="entry name" value="TetR_N"/>
    <property type="match status" value="1"/>
</dbReference>
<evidence type="ECO:0000259" key="4">
    <source>
        <dbReference type="PROSITE" id="PS50977"/>
    </source>
</evidence>
<proteinExistence type="predicted"/>
<name>A0A179B4L2_9ACTO</name>
<dbReference type="InterPro" id="IPR041678">
    <property type="entry name" value="TetR_C_16"/>
</dbReference>
<dbReference type="Proteomes" id="UP000078368">
    <property type="component" value="Unassembled WGS sequence"/>
</dbReference>
<dbReference type="RefSeq" id="WP_064231337.1">
    <property type="nucleotide sequence ID" value="NZ_LVZK01000001.1"/>
</dbReference>
<dbReference type="PANTHER" id="PTHR30055:SF235">
    <property type="entry name" value="TRANSCRIPTIONAL REGULATORY PROTEIN"/>
    <property type="match status" value="1"/>
</dbReference>
<evidence type="ECO:0000313" key="6">
    <source>
        <dbReference type="Proteomes" id="UP000078368"/>
    </source>
</evidence>
<feature type="compositionally biased region" description="Basic and acidic residues" evidence="3">
    <location>
        <begin position="249"/>
        <end position="258"/>
    </location>
</feature>
<organism evidence="5 6">
    <name type="scientific">Peptidiphaga gingivicola</name>
    <dbReference type="NCBI Taxonomy" id="2741497"/>
    <lineage>
        <taxon>Bacteria</taxon>
        <taxon>Bacillati</taxon>
        <taxon>Actinomycetota</taxon>
        <taxon>Actinomycetes</taxon>
        <taxon>Actinomycetales</taxon>
        <taxon>Actinomycetaceae</taxon>
        <taxon>Peptidiphaga</taxon>
    </lineage>
</organism>